<dbReference type="InParanoid" id="A0A165F7J2"/>
<dbReference type="AlphaFoldDB" id="A0A165F7J2"/>
<dbReference type="Proteomes" id="UP000076842">
    <property type="component" value="Unassembled WGS sequence"/>
</dbReference>
<accession>A0A165F7J2</accession>
<dbReference type="EMBL" id="KV423979">
    <property type="protein sequence ID" value="KZT56341.1"/>
    <property type="molecule type" value="Genomic_DNA"/>
</dbReference>
<gene>
    <name evidence="1" type="ORF">CALCODRAFT_319568</name>
</gene>
<organism evidence="1 2">
    <name type="scientific">Calocera cornea HHB12733</name>
    <dbReference type="NCBI Taxonomy" id="1353952"/>
    <lineage>
        <taxon>Eukaryota</taxon>
        <taxon>Fungi</taxon>
        <taxon>Dikarya</taxon>
        <taxon>Basidiomycota</taxon>
        <taxon>Agaricomycotina</taxon>
        <taxon>Dacrymycetes</taxon>
        <taxon>Dacrymycetales</taxon>
        <taxon>Dacrymycetaceae</taxon>
        <taxon>Calocera</taxon>
    </lineage>
</organism>
<name>A0A165F7J2_9BASI</name>
<evidence type="ECO:0000313" key="1">
    <source>
        <dbReference type="EMBL" id="KZT56341.1"/>
    </source>
</evidence>
<evidence type="ECO:0000313" key="2">
    <source>
        <dbReference type="Proteomes" id="UP000076842"/>
    </source>
</evidence>
<keyword evidence="2" id="KW-1185">Reference proteome</keyword>
<proteinExistence type="predicted"/>
<protein>
    <submittedName>
        <fullName evidence="1">Uncharacterized protein</fullName>
    </submittedName>
</protein>
<reference evidence="1 2" key="1">
    <citation type="journal article" date="2016" name="Mol. Biol. Evol.">
        <title>Comparative Genomics of Early-Diverging Mushroom-Forming Fungi Provides Insights into the Origins of Lignocellulose Decay Capabilities.</title>
        <authorList>
            <person name="Nagy L.G."/>
            <person name="Riley R."/>
            <person name="Tritt A."/>
            <person name="Adam C."/>
            <person name="Daum C."/>
            <person name="Floudas D."/>
            <person name="Sun H."/>
            <person name="Yadav J.S."/>
            <person name="Pangilinan J."/>
            <person name="Larsson K.H."/>
            <person name="Matsuura K."/>
            <person name="Barry K."/>
            <person name="Labutti K."/>
            <person name="Kuo R."/>
            <person name="Ohm R.A."/>
            <person name="Bhattacharya S.S."/>
            <person name="Shirouzu T."/>
            <person name="Yoshinaga Y."/>
            <person name="Martin F.M."/>
            <person name="Grigoriev I.V."/>
            <person name="Hibbett D.S."/>
        </authorList>
    </citation>
    <scope>NUCLEOTIDE SEQUENCE [LARGE SCALE GENOMIC DNA]</scope>
    <source>
        <strain evidence="1 2">HHB12733</strain>
    </source>
</reference>
<sequence length="168" mass="18288">MRSRGLGKRVAGLTRDEGANRWARRARNKGRDTYSGHSDTVIRLLLMKLQCFGANQIVHGPSGALVCDGAGTEGCGCTWKREGFCGGEARLWPGRGREAISSSPHRAAPLPVLPSATVLASFNPHSCINSLRPSHFLCHYLQRPPFALLDCYYSDSFTSTVSSTTAHR</sequence>